<dbReference type="Gene3D" id="3.30.530.20">
    <property type="match status" value="1"/>
</dbReference>
<dbReference type="InterPro" id="IPR023393">
    <property type="entry name" value="START-like_dom_sf"/>
</dbReference>
<proteinExistence type="predicted"/>
<evidence type="ECO:0000313" key="2">
    <source>
        <dbReference type="Proteomes" id="UP001140293"/>
    </source>
</evidence>
<dbReference type="EMBL" id="JACKSJ010000026">
    <property type="protein sequence ID" value="MCV7169108.1"/>
    <property type="molecule type" value="Genomic_DNA"/>
</dbReference>
<accession>A0A9X2YJJ8</accession>
<evidence type="ECO:0000313" key="1">
    <source>
        <dbReference type="EMBL" id="MCV7169108.1"/>
    </source>
</evidence>
<name>A0A9X2YJJ8_9MYCO</name>
<dbReference type="RefSeq" id="WP_264011293.1">
    <property type="nucleotide sequence ID" value="NZ_JACKSJ010000026.1"/>
</dbReference>
<sequence>MSWWRASSEWTLTEFVPTDPATIRAFYTDLQNLKAVHPLILTVREIAPGRWRVQERNAFGPLAIRMWYSVQMDVDVDGDVIGDSQAHLGVRLRDVVSFEAVDGGTEVVERLRLVAPRPLIGYAHREAVKAHEEMLAGMRRHFEQRPAQPPTTT</sequence>
<dbReference type="Proteomes" id="UP001140293">
    <property type="component" value="Unassembled WGS sequence"/>
</dbReference>
<keyword evidence="2" id="KW-1185">Reference proteome</keyword>
<gene>
    <name evidence="1" type="ORF">H7I41_04115</name>
</gene>
<comment type="caution">
    <text evidence="1">The sequence shown here is derived from an EMBL/GenBank/DDBJ whole genome shotgun (WGS) entry which is preliminary data.</text>
</comment>
<dbReference type="SUPFAM" id="SSF55961">
    <property type="entry name" value="Bet v1-like"/>
    <property type="match status" value="1"/>
</dbReference>
<reference evidence="1" key="1">
    <citation type="submission" date="2020-07" db="EMBL/GenBank/DDBJ databases">
        <authorList>
            <person name="Pettersson B.M.F."/>
            <person name="Behra P.R.K."/>
            <person name="Ramesh M."/>
            <person name="Das S."/>
            <person name="Dasgupta S."/>
            <person name="Kirsebom L.A."/>
        </authorList>
    </citation>
    <scope>NUCLEOTIDE SEQUENCE</scope>
    <source>
        <strain evidence="1">DSM 44615</strain>
    </source>
</reference>
<dbReference type="AlphaFoldDB" id="A0A9X2YJJ8"/>
<protein>
    <submittedName>
        <fullName evidence="1">SRPBCC family protein</fullName>
    </submittedName>
</protein>
<reference evidence="1" key="2">
    <citation type="journal article" date="2022" name="BMC Genomics">
        <title>Comparative genome analysis of mycobacteria focusing on tRNA and non-coding RNA.</title>
        <authorList>
            <person name="Behra P.R.K."/>
            <person name="Pettersson B.M.F."/>
            <person name="Ramesh M."/>
            <person name="Das S."/>
            <person name="Dasgupta S."/>
            <person name="Kirsebom L.A."/>
        </authorList>
    </citation>
    <scope>NUCLEOTIDE SEQUENCE</scope>
    <source>
        <strain evidence="1">DSM 44615</strain>
    </source>
</reference>
<organism evidence="1 2">
    <name type="scientific">[Mycobacterium] manitobense</name>
    <dbReference type="NCBI Taxonomy" id="190147"/>
    <lineage>
        <taxon>Bacteria</taxon>
        <taxon>Bacillati</taxon>
        <taxon>Actinomycetota</taxon>
        <taxon>Actinomycetes</taxon>
        <taxon>Mycobacteriales</taxon>
        <taxon>Mycobacteriaceae</taxon>
        <taxon>Mycolicibacterium</taxon>
    </lineage>
</organism>